<comment type="caution">
    <text evidence="2">The sequence shown here is derived from an EMBL/GenBank/DDBJ whole genome shotgun (WGS) entry which is preliminary data.</text>
</comment>
<sequence length="183" mass="19840">MAAGCASGTTYRVGEGMMGSLVALFGYSIGAYITKSGAWSEFKTILQTYKISEDGTEANLTVFGSELTPIFMLIIGIVGIAVVLYFWILPMLKSRKTAGNKMFDFSDIGKKIFKNGWPWAITGIAVGILALFAYVSSAATGRNYALGITGGWIGWLKYWTTGLDSALSWEVFLVVGIGNRCFY</sequence>
<accession>X1SF88</accession>
<keyword evidence="1" id="KW-1133">Transmembrane helix</keyword>
<reference evidence="2" key="1">
    <citation type="journal article" date="2014" name="Front. Microbiol.">
        <title>High frequency of phylogenetically diverse reductive dehalogenase-homologous genes in deep subseafloor sedimentary metagenomes.</title>
        <authorList>
            <person name="Kawai M."/>
            <person name="Futagami T."/>
            <person name="Toyoda A."/>
            <person name="Takaki Y."/>
            <person name="Nishi S."/>
            <person name="Hori S."/>
            <person name="Arai W."/>
            <person name="Tsubouchi T."/>
            <person name="Morono Y."/>
            <person name="Uchiyama I."/>
            <person name="Ito T."/>
            <person name="Fujiyama A."/>
            <person name="Inagaki F."/>
            <person name="Takami H."/>
        </authorList>
    </citation>
    <scope>NUCLEOTIDE SEQUENCE</scope>
    <source>
        <strain evidence="2">Expedition CK06-06</strain>
    </source>
</reference>
<dbReference type="InterPro" id="IPR007272">
    <property type="entry name" value="Sulf_transp_TsuA/YedE"/>
</dbReference>
<keyword evidence="1" id="KW-0812">Transmembrane</keyword>
<proteinExistence type="predicted"/>
<organism evidence="2">
    <name type="scientific">marine sediment metagenome</name>
    <dbReference type="NCBI Taxonomy" id="412755"/>
    <lineage>
        <taxon>unclassified sequences</taxon>
        <taxon>metagenomes</taxon>
        <taxon>ecological metagenomes</taxon>
    </lineage>
</organism>
<dbReference type="Pfam" id="PF04143">
    <property type="entry name" value="Sulf_transp"/>
    <property type="match status" value="1"/>
</dbReference>
<name>X1SF88_9ZZZZ</name>
<gene>
    <name evidence="2" type="ORF">S12H4_13814</name>
</gene>
<evidence type="ECO:0000313" key="2">
    <source>
        <dbReference type="EMBL" id="GAI77816.1"/>
    </source>
</evidence>
<feature type="transmembrane region" description="Helical" evidence="1">
    <location>
        <begin position="116"/>
        <end position="135"/>
    </location>
</feature>
<dbReference type="EMBL" id="BARW01006574">
    <property type="protein sequence ID" value="GAI77816.1"/>
    <property type="molecule type" value="Genomic_DNA"/>
</dbReference>
<protein>
    <submittedName>
        <fullName evidence="2">Uncharacterized protein</fullName>
    </submittedName>
</protein>
<feature type="transmembrane region" description="Helical" evidence="1">
    <location>
        <begin position="70"/>
        <end position="92"/>
    </location>
</feature>
<evidence type="ECO:0000256" key="1">
    <source>
        <dbReference type="SAM" id="Phobius"/>
    </source>
</evidence>
<dbReference type="AlphaFoldDB" id="X1SF88"/>
<keyword evidence="1" id="KW-0472">Membrane</keyword>